<proteinExistence type="predicted"/>
<sequence length="54" mass="6050">MYLHDQKPALRLKMVWSIGGVYYDGAVYADDGFGNFIKTGWVASSRFLSFNKGA</sequence>
<accession>A0A6J5NX72</accession>
<evidence type="ECO:0000313" key="1">
    <source>
        <dbReference type="EMBL" id="CAB4163607.1"/>
    </source>
</evidence>
<gene>
    <name evidence="1" type="ORF">UFOVP814_40</name>
</gene>
<name>A0A6J5NX72_9CAUD</name>
<dbReference type="EMBL" id="LR796746">
    <property type="protein sequence ID" value="CAB4163607.1"/>
    <property type="molecule type" value="Genomic_DNA"/>
</dbReference>
<protein>
    <submittedName>
        <fullName evidence="1">Uncharacterized protein</fullName>
    </submittedName>
</protein>
<reference evidence="1" key="1">
    <citation type="submission" date="2020-04" db="EMBL/GenBank/DDBJ databases">
        <authorList>
            <person name="Chiriac C."/>
            <person name="Salcher M."/>
            <person name="Ghai R."/>
            <person name="Kavagutti S V."/>
        </authorList>
    </citation>
    <scope>NUCLEOTIDE SEQUENCE</scope>
</reference>
<organism evidence="1">
    <name type="scientific">uncultured Caudovirales phage</name>
    <dbReference type="NCBI Taxonomy" id="2100421"/>
    <lineage>
        <taxon>Viruses</taxon>
        <taxon>Duplodnaviria</taxon>
        <taxon>Heunggongvirae</taxon>
        <taxon>Uroviricota</taxon>
        <taxon>Caudoviricetes</taxon>
        <taxon>Peduoviridae</taxon>
        <taxon>Maltschvirus</taxon>
        <taxon>Maltschvirus maltsch</taxon>
    </lineage>
</organism>